<evidence type="ECO:0000256" key="5">
    <source>
        <dbReference type="ARBA" id="ARBA00022617"/>
    </source>
</evidence>
<evidence type="ECO:0000256" key="13">
    <source>
        <dbReference type="RuleBase" id="RU000461"/>
    </source>
</evidence>
<comment type="subcellular location">
    <subcellularLocation>
        <location evidence="3">Endoplasmic reticulum membrane</location>
        <topology evidence="3">Peripheral membrane protein</topology>
    </subcellularLocation>
    <subcellularLocation>
        <location evidence="2">Microsome membrane</location>
        <topology evidence="2">Peripheral membrane protein</topology>
    </subcellularLocation>
</comment>
<protein>
    <recommendedName>
        <fullName evidence="16">Cytochrome P450</fullName>
    </recommendedName>
</protein>
<dbReference type="GO" id="GO:0005506">
    <property type="term" value="F:iron ion binding"/>
    <property type="evidence" value="ECO:0007669"/>
    <property type="project" value="InterPro"/>
</dbReference>
<evidence type="ECO:0000313" key="14">
    <source>
        <dbReference type="EMBL" id="CAD1473277.1"/>
    </source>
</evidence>
<evidence type="ECO:0000256" key="11">
    <source>
        <dbReference type="ARBA" id="ARBA00023033"/>
    </source>
</evidence>
<dbReference type="InterPro" id="IPR050476">
    <property type="entry name" value="Insect_CytP450_Detox"/>
</dbReference>
<dbReference type="InterPro" id="IPR017972">
    <property type="entry name" value="Cyt_P450_CS"/>
</dbReference>
<evidence type="ECO:0000256" key="3">
    <source>
        <dbReference type="ARBA" id="ARBA00004406"/>
    </source>
</evidence>
<evidence type="ECO:0000313" key="15">
    <source>
        <dbReference type="Proteomes" id="UP000752696"/>
    </source>
</evidence>
<reference evidence="14" key="1">
    <citation type="submission" date="2020-07" db="EMBL/GenBank/DDBJ databases">
        <authorList>
            <person name="Nazaruddin N."/>
        </authorList>
    </citation>
    <scope>NUCLEOTIDE SEQUENCE</scope>
</reference>
<dbReference type="InterPro" id="IPR036396">
    <property type="entry name" value="Cyt_P450_sf"/>
</dbReference>
<dbReference type="AlphaFoldDB" id="A0A6V7H333"/>
<keyword evidence="7" id="KW-0256">Endoplasmic reticulum</keyword>
<comment type="caution">
    <text evidence="14">The sequence shown here is derived from an EMBL/GenBank/DDBJ whole genome shotgun (WGS) entry which is preliminary data.</text>
</comment>
<evidence type="ECO:0000256" key="6">
    <source>
        <dbReference type="ARBA" id="ARBA00022723"/>
    </source>
</evidence>
<dbReference type="InterPro" id="IPR001128">
    <property type="entry name" value="Cyt_P450"/>
</dbReference>
<evidence type="ECO:0000256" key="7">
    <source>
        <dbReference type="ARBA" id="ARBA00022824"/>
    </source>
</evidence>
<keyword evidence="8" id="KW-0492">Microsome</keyword>
<dbReference type="PANTHER" id="PTHR24292:SF54">
    <property type="entry name" value="CYP9F3-RELATED"/>
    <property type="match status" value="1"/>
</dbReference>
<dbReference type="PRINTS" id="PR00385">
    <property type="entry name" value="P450"/>
</dbReference>
<keyword evidence="11 13" id="KW-0503">Monooxygenase</keyword>
<evidence type="ECO:0000256" key="12">
    <source>
        <dbReference type="ARBA" id="ARBA00023136"/>
    </source>
</evidence>
<name>A0A6V7H333_9HYME</name>
<dbReference type="Proteomes" id="UP000752696">
    <property type="component" value="Unassembled WGS sequence"/>
</dbReference>
<evidence type="ECO:0000256" key="8">
    <source>
        <dbReference type="ARBA" id="ARBA00022848"/>
    </source>
</evidence>
<gene>
    <name evidence="14" type="ORF">MHI_LOCUS368913</name>
</gene>
<dbReference type="GO" id="GO:0004497">
    <property type="term" value="F:monooxygenase activity"/>
    <property type="evidence" value="ECO:0007669"/>
    <property type="project" value="UniProtKB-KW"/>
</dbReference>
<dbReference type="EMBL" id="CAJDYZ010006356">
    <property type="protein sequence ID" value="CAD1473277.1"/>
    <property type="molecule type" value="Genomic_DNA"/>
</dbReference>
<evidence type="ECO:0000256" key="10">
    <source>
        <dbReference type="ARBA" id="ARBA00023004"/>
    </source>
</evidence>
<dbReference type="OrthoDB" id="2789670at2759"/>
<comment type="cofactor">
    <cofactor evidence="1">
        <name>heme</name>
        <dbReference type="ChEBI" id="CHEBI:30413"/>
    </cofactor>
</comment>
<dbReference type="PROSITE" id="PS00086">
    <property type="entry name" value="CYTOCHROME_P450"/>
    <property type="match status" value="1"/>
</dbReference>
<evidence type="ECO:0008006" key="16">
    <source>
        <dbReference type="Google" id="ProtNLM"/>
    </source>
</evidence>
<comment type="similarity">
    <text evidence="4 13">Belongs to the cytochrome P450 family.</text>
</comment>
<accession>A0A6V7H333</accession>
<evidence type="ECO:0000256" key="2">
    <source>
        <dbReference type="ARBA" id="ARBA00004174"/>
    </source>
</evidence>
<sequence>MLTPAFTSSKMKSMFVLMRDCAKEYGDYFASLPADQSTLELKDAFTKYTNDVIATCAFGIDVNSMKNPKNTFYVYGREATNFSGRAQSLKFFAARKFPWLCRLFNIRIFKQKIVDFFKELIVSTIKARDENGIVRPDMLQLIMDTRGKLGPGKELTIDDITAQAFIFFFGGFESTATLMCFAAYEVGINDQVQKRLQEEIDQVLEDCNGQVTYEAINSMKYLECVILESLRMYPAIVGSDRVCYYPEPKKFNPERFYDDPKQMSNSLSFLSFGLGPRMCIGNRFALLEAKVLLFYVFAKCNFSPCAKSSVPLKLDSKGFAMIPENGFWLKIQPRNAKKTEKVAIPGTIVNTCWKSEITTYLEMDWWSIIAAVLAMVYYRTTRNFNFFEKRGIPYVKSIVFVGSLWEMFTQRKDLQFESRVKVCFFEFDSPLFMIRDLDLINSITVKNFDHFLNHRMVFDLNVERSTEHVNTGLHVQQDEVHVRVDARLCQYGDYFASLSVDQTTLELKDAFTKYTNDVIATYAFGIDVNSKNPKNTFYVYGRKQPALEERTLRFLATRKFPYGYADYS</sequence>
<dbReference type="GO" id="GO:0020037">
    <property type="term" value="F:heme binding"/>
    <property type="evidence" value="ECO:0007669"/>
    <property type="project" value="InterPro"/>
</dbReference>
<dbReference type="GO" id="GO:0005789">
    <property type="term" value="C:endoplasmic reticulum membrane"/>
    <property type="evidence" value="ECO:0007669"/>
    <property type="project" value="UniProtKB-SubCell"/>
</dbReference>
<dbReference type="GO" id="GO:0016705">
    <property type="term" value="F:oxidoreductase activity, acting on paired donors, with incorporation or reduction of molecular oxygen"/>
    <property type="evidence" value="ECO:0007669"/>
    <property type="project" value="InterPro"/>
</dbReference>
<keyword evidence="9 13" id="KW-0560">Oxidoreductase</keyword>
<dbReference type="SUPFAM" id="SSF48264">
    <property type="entry name" value="Cytochrome P450"/>
    <property type="match status" value="2"/>
</dbReference>
<keyword evidence="15" id="KW-1185">Reference proteome</keyword>
<dbReference type="Gene3D" id="1.10.630.10">
    <property type="entry name" value="Cytochrome P450"/>
    <property type="match status" value="2"/>
</dbReference>
<evidence type="ECO:0000256" key="4">
    <source>
        <dbReference type="ARBA" id="ARBA00010617"/>
    </source>
</evidence>
<evidence type="ECO:0000256" key="1">
    <source>
        <dbReference type="ARBA" id="ARBA00001971"/>
    </source>
</evidence>
<proteinExistence type="inferred from homology"/>
<dbReference type="Pfam" id="PF00067">
    <property type="entry name" value="p450"/>
    <property type="match status" value="2"/>
</dbReference>
<feature type="non-terminal residue" evidence="14">
    <location>
        <position position="1"/>
    </location>
</feature>
<keyword evidence="12" id="KW-0472">Membrane</keyword>
<evidence type="ECO:0000256" key="9">
    <source>
        <dbReference type="ARBA" id="ARBA00023002"/>
    </source>
</evidence>
<dbReference type="CDD" id="cd11056">
    <property type="entry name" value="CYP6-like"/>
    <property type="match status" value="1"/>
</dbReference>
<keyword evidence="5 13" id="KW-0349">Heme</keyword>
<dbReference type="PANTHER" id="PTHR24292">
    <property type="entry name" value="CYTOCHROME P450"/>
    <property type="match status" value="1"/>
</dbReference>
<keyword evidence="10 13" id="KW-0408">Iron</keyword>
<keyword evidence="6 13" id="KW-0479">Metal-binding</keyword>
<organism evidence="14 15">
    <name type="scientific">Heterotrigona itama</name>
    <dbReference type="NCBI Taxonomy" id="395501"/>
    <lineage>
        <taxon>Eukaryota</taxon>
        <taxon>Metazoa</taxon>
        <taxon>Ecdysozoa</taxon>
        <taxon>Arthropoda</taxon>
        <taxon>Hexapoda</taxon>
        <taxon>Insecta</taxon>
        <taxon>Pterygota</taxon>
        <taxon>Neoptera</taxon>
        <taxon>Endopterygota</taxon>
        <taxon>Hymenoptera</taxon>
        <taxon>Apocrita</taxon>
        <taxon>Aculeata</taxon>
        <taxon>Apoidea</taxon>
        <taxon>Anthophila</taxon>
        <taxon>Apidae</taxon>
        <taxon>Heterotrigona</taxon>
    </lineage>
</organism>